<proteinExistence type="predicted"/>
<evidence type="ECO:0000313" key="1">
    <source>
        <dbReference type="EMBL" id="WVX47716.1"/>
    </source>
</evidence>
<sequence>MIRHITTQLRMGRVLEIKHLMPLPRHFLSASLLLSAAFLAACETSGPSTSRLGGPVPFTEAAGVFDFICGEKHPESRLIYPFRLVDTESKTYRHVGGFDMAFRVDRGCSMRVRVDEVRSKNDDLETAVLKASTFTFPERMASSMPKAIVRDDGDGYFLVALP</sequence>
<name>A0ABZ2BNY7_9RHOB</name>
<keyword evidence="2" id="KW-1185">Reference proteome</keyword>
<reference evidence="2" key="2">
    <citation type="submission" date="2024-01" db="EMBL/GenBank/DDBJ databases">
        <title>Roseobacter fucihabitans sp. nov., isolated from the brown alga Fucus spiralis.</title>
        <authorList>
            <person name="Hahnke S."/>
            <person name="Berger M."/>
            <person name="Schlingloff A."/>
            <person name="Athale I."/>
            <person name="Neumann-Schaal M."/>
            <person name="Adenaya A."/>
            <person name="Poehlein A."/>
            <person name="Daniel R."/>
            <person name="Pertersen J."/>
            <person name="Brinkhoff T."/>
        </authorList>
    </citation>
    <scope>NUCLEOTIDE SEQUENCE [LARGE SCALE GENOMIC DNA]</scope>
    <source>
        <strain evidence="2">B14</strain>
    </source>
</reference>
<gene>
    <name evidence="1" type="ORF">ROLI_007870</name>
</gene>
<evidence type="ECO:0008006" key="3">
    <source>
        <dbReference type="Google" id="ProtNLM"/>
    </source>
</evidence>
<dbReference type="Proteomes" id="UP001318682">
    <property type="component" value="Chromosome"/>
</dbReference>
<organism evidence="1 2">
    <name type="scientific">Roseobacter fucihabitans</name>
    <dbReference type="NCBI Taxonomy" id="1537242"/>
    <lineage>
        <taxon>Bacteria</taxon>
        <taxon>Pseudomonadati</taxon>
        <taxon>Pseudomonadota</taxon>
        <taxon>Alphaproteobacteria</taxon>
        <taxon>Rhodobacterales</taxon>
        <taxon>Roseobacteraceae</taxon>
        <taxon>Roseobacter</taxon>
    </lineage>
</organism>
<accession>A0ABZ2BNY7</accession>
<reference evidence="1 2" key="1">
    <citation type="submission" date="2015-07" db="EMBL/GenBank/DDBJ databases">
        <authorList>
            <person name="Voget S."/>
            <person name="Dogs M."/>
            <person name="Brinkhoff T.H."/>
            <person name="Daniel R."/>
        </authorList>
    </citation>
    <scope>NUCLEOTIDE SEQUENCE [LARGE SCALE GENOMIC DNA]</scope>
    <source>
        <strain evidence="1 2">B14</strain>
    </source>
</reference>
<protein>
    <recommendedName>
        <fullName evidence="3">Lipoprotein</fullName>
    </recommendedName>
</protein>
<evidence type="ECO:0000313" key="2">
    <source>
        <dbReference type="Proteomes" id="UP001318682"/>
    </source>
</evidence>
<dbReference type="EMBL" id="CP143423">
    <property type="protein sequence ID" value="WVX47716.1"/>
    <property type="molecule type" value="Genomic_DNA"/>
</dbReference>